<organism evidence="1 2">
    <name type="scientific">Acinetobacter terrae</name>
    <dbReference type="NCBI Taxonomy" id="2731247"/>
    <lineage>
        <taxon>Bacteria</taxon>
        <taxon>Pseudomonadati</taxon>
        <taxon>Pseudomonadota</taxon>
        <taxon>Gammaproteobacteria</taxon>
        <taxon>Moraxellales</taxon>
        <taxon>Moraxellaceae</taxon>
        <taxon>Acinetobacter</taxon>
        <taxon>Acinetobacter Taxon 24</taxon>
    </lineage>
</organism>
<dbReference type="Proteomes" id="UP000291380">
    <property type="component" value="Unassembled WGS sequence"/>
</dbReference>
<dbReference type="RefSeq" id="WP_067722022.1">
    <property type="nucleotide sequence ID" value="NZ_JABERI010000001.1"/>
</dbReference>
<reference evidence="1 2" key="1">
    <citation type="submission" date="2019-02" db="EMBL/GenBank/DDBJ databases">
        <title>High diversity of culturable Acinetobacter species in natural soil and water ecosystems.</title>
        <authorList>
            <person name="Radolfova-Krizova L."/>
            <person name="Nemec A."/>
        </authorList>
    </citation>
    <scope>NUCLEOTIDE SEQUENCE [LARGE SCALE GENOMIC DNA]</scope>
    <source>
        <strain evidence="1 2">ANC 4281</strain>
    </source>
</reference>
<evidence type="ECO:0000313" key="2">
    <source>
        <dbReference type="Proteomes" id="UP000291380"/>
    </source>
</evidence>
<dbReference type="OrthoDB" id="6711823at2"/>
<dbReference type="AlphaFoldDB" id="A0A4R0EKI8"/>
<gene>
    <name evidence="1" type="ORF">E0H85_12435</name>
</gene>
<accession>A0A4R0EKI8</accession>
<evidence type="ECO:0008006" key="3">
    <source>
        <dbReference type="Google" id="ProtNLM"/>
    </source>
</evidence>
<comment type="caution">
    <text evidence="1">The sequence shown here is derived from an EMBL/GenBank/DDBJ whole genome shotgun (WGS) entry which is preliminary data.</text>
</comment>
<name>A0A4R0EKI8_9GAMM</name>
<proteinExistence type="predicted"/>
<sequence>MNKFILIILGTLMSEMVAAQQCSIDGFTNSEMRLASYQRSQSATSFNISCNTGYSILFNSQNLITSNGMSYISNGSYKLRTKLNLRGANQNLWGVHLHQAGAQRQKYIISVQLEDNPLSGVPAGMYRDRISVDISF</sequence>
<dbReference type="EMBL" id="SJOA01000017">
    <property type="protein sequence ID" value="TCB57734.1"/>
    <property type="molecule type" value="Genomic_DNA"/>
</dbReference>
<protein>
    <recommendedName>
        <fullName evidence="3">Spore coat protein U domain-containing protein</fullName>
    </recommendedName>
</protein>
<evidence type="ECO:0000313" key="1">
    <source>
        <dbReference type="EMBL" id="TCB57734.1"/>
    </source>
</evidence>